<dbReference type="PANTHER" id="PTHR35561">
    <property type="entry name" value="RNA 2',3'-CYCLIC PHOSPHODIESTERASE"/>
    <property type="match status" value="1"/>
</dbReference>
<dbReference type="RefSeq" id="WP_104832313.1">
    <property type="nucleotide sequence ID" value="NZ_PJCH01000017.1"/>
</dbReference>
<keyword evidence="3" id="KW-1185">Reference proteome</keyword>
<dbReference type="AlphaFoldDB" id="A0A2S7JZJ5"/>
<dbReference type="EMBL" id="PJCH01000017">
    <property type="protein sequence ID" value="PQA85674.1"/>
    <property type="molecule type" value="Genomic_DNA"/>
</dbReference>
<dbReference type="SUPFAM" id="SSF55144">
    <property type="entry name" value="LigT-like"/>
    <property type="match status" value="1"/>
</dbReference>
<dbReference type="PANTHER" id="PTHR35561:SF1">
    <property type="entry name" value="RNA 2',3'-CYCLIC PHOSPHODIESTERASE"/>
    <property type="match status" value="1"/>
</dbReference>
<evidence type="ECO:0000313" key="2">
    <source>
        <dbReference type="EMBL" id="PQA85674.1"/>
    </source>
</evidence>
<dbReference type="Proteomes" id="UP000239504">
    <property type="component" value="Unassembled WGS sequence"/>
</dbReference>
<organism evidence="2 3">
    <name type="scientific">Hyphococcus luteus</name>
    <dbReference type="NCBI Taxonomy" id="2058213"/>
    <lineage>
        <taxon>Bacteria</taxon>
        <taxon>Pseudomonadati</taxon>
        <taxon>Pseudomonadota</taxon>
        <taxon>Alphaproteobacteria</taxon>
        <taxon>Parvularculales</taxon>
        <taxon>Parvularculaceae</taxon>
        <taxon>Hyphococcus</taxon>
    </lineage>
</organism>
<dbReference type="InterPro" id="IPR009097">
    <property type="entry name" value="Cyclic_Pdiesterase"/>
</dbReference>
<keyword evidence="2" id="KW-0436">Ligase</keyword>
<evidence type="ECO:0000313" key="3">
    <source>
        <dbReference type="Proteomes" id="UP000239504"/>
    </source>
</evidence>
<protein>
    <submittedName>
        <fullName evidence="2">2'-5' RNA ligase</fullName>
    </submittedName>
</protein>
<dbReference type="GO" id="GO:0008664">
    <property type="term" value="F:RNA 2',3'-cyclic 3'-phosphodiesterase activity"/>
    <property type="evidence" value="ECO:0007669"/>
    <property type="project" value="InterPro"/>
</dbReference>
<dbReference type="Pfam" id="PF13563">
    <property type="entry name" value="2_5_RNA_ligase2"/>
    <property type="match status" value="1"/>
</dbReference>
<dbReference type="GO" id="GO:0004113">
    <property type="term" value="F:2',3'-cyclic-nucleotide 3'-phosphodiesterase activity"/>
    <property type="evidence" value="ECO:0007669"/>
    <property type="project" value="InterPro"/>
</dbReference>
<name>A0A2S7JZJ5_9PROT</name>
<sequence length="188" mass="21068">MSAEGFNLFFAIFPDEETAAQIKDVAVRLRMRHGLKGETFAQHRFHVSLHGLGSPYERRPAEIINAAQRAAERVTAAPFDVVFDRADSFDRNKPDRFPLVLLGHDELATLIAFHKQLGLALRKSGLGRFAAPRFEPHVTLLYGDKRLEGEHPIAPPVSWTVKSFALVWSHAGKTRYETLGAWPLLGET</sequence>
<dbReference type="OrthoDB" id="7770344at2"/>
<dbReference type="GO" id="GO:0016874">
    <property type="term" value="F:ligase activity"/>
    <property type="evidence" value="ECO:0007669"/>
    <property type="project" value="UniProtKB-KW"/>
</dbReference>
<keyword evidence="1" id="KW-0378">Hydrolase</keyword>
<accession>A0A2S7JZJ5</accession>
<dbReference type="InterPro" id="IPR004175">
    <property type="entry name" value="RNA_CPDase"/>
</dbReference>
<comment type="caution">
    <text evidence="2">The sequence shown here is derived from an EMBL/GenBank/DDBJ whole genome shotgun (WGS) entry which is preliminary data.</text>
</comment>
<gene>
    <name evidence="2" type="ORF">CW354_22355</name>
</gene>
<evidence type="ECO:0000256" key="1">
    <source>
        <dbReference type="ARBA" id="ARBA00022801"/>
    </source>
</evidence>
<proteinExistence type="predicted"/>
<reference evidence="2 3" key="1">
    <citation type="submission" date="2017-12" db="EMBL/GenBank/DDBJ databases">
        <authorList>
            <person name="Hurst M.R.H."/>
        </authorList>
    </citation>
    <scope>NUCLEOTIDE SEQUENCE [LARGE SCALE GENOMIC DNA]</scope>
    <source>
        <strain evidence="2 3">SY-3-19</strain>
    </source>
</reference>
<dbReference type="Gene3D" id="3.90.1140.10">
    <property type="entry name" value="Cyclic phosphodiesterase"/>
    <property type="match status" value="1"/>
</dbReference>